<proteinExistence type="predicted"/>
<dbReference type="InterPro" id="IPR050707">
    <property type="entry name" value="HTH_MetabolicPath_Reg"/>
</dbReference>
<dbReference type="Gene3D" id="3.30.450.40">
    <property type="match status" value="1"/>
</dbReference>
<dbReference type="SUPFAM" id="SSF55781">
    <property type="entry name" value="GAF domain-like"/>
    <property type="match status" value="1"/>
</dbReference>
<dbReference type="Pfam" id="PF01614">
    <property type="entry name" value="IclR_C"/>
    <property type="match status" value="1"/>
</dbReference>
<dbReference type="Proteomes" id="UP000077748">
    <property type="component" value="Chromosome"/>
</dbReference>
<keyword evidence="1" id="KW-0805">Transcription regulation</keyword>
<dbReference type="InterPro" id="IPR036390">
    <property type="entry name" value="WH_DNA-bd_sf"/>
</dbReference>
<dbReference type="RefSeq" id="WP_043314746.1">
    <property type="nucleotide sequence ID" value="NZ_CP015878.1"/>
</dbReference>
<accession>A0A1A9KFW5</accession>
<dbReference type="SUPFAM" id="SSF46785">
    <property type="entry name" value="Winged helix' DNA-binding domain"/>
    <property type="match status" value="1"/>
</dbReference>
<dbReference type="InterPro" id="IPR029016">
    <property type="entry name" value="GAF-like_dom_sf"/>
</dbReference>
<dbReference type="InterPro" id="IPR014757">
    <property type="entry name" value="Tscrpt_reg_IclR_C"/>
</dbReference>
<dbReference type="AlphaFoldDB" id="A0A1A9KFW5"/>
<sequence>MQGKEEGSTVRSVERALAIVELLGEHGSLGLEELHYLTALPKATVSRLLHTLQEQGWLYRGLCDRRYRLSSRRLFGDASERQSRRLVEEAAPLLKALSERTGLVADLSFFDGADLRVMESSVPERLRKRYPSNRMIVGLKASLFHSAMGQACLAALDEQHVRSLAERHALRGEELLQLHERAHHRGFGERTEGHWEYSVRLPFLIRAIALPVRAGERLLGSVALHWPQDQGSVEQVRRQYLGSLGDTIEQLQRSLA</sequence>
<gene>
    <name evidence="4" type="ORF">A9C11_21520</name>
</gene>
<keyword evidence="3" id="KW-0804">Transcription</keyword>
<organism evidence="4 5">
    <name type="scientific">Pseudomonas citronellolis</name>
    <dbReference type="NCBI Taxonomy" id="53408"/>
    <lineage>
        <taxon>Bacteria</taxon>
        <taxon>Pseudomonadati</taxon>
        <taxon>Pseudomonadota</taxon>
        <taxon>Gammaproteobacteria</taxon>
        <taxon>Pseudomonadales</taxon>
        <taxon>Pseudomonadaceae</taxon>
        <taxon>Pseudomonas</taxon>
    </lineage>
</organism>
<dbReference type="GO" id="GO:0003700">
    <property type="term" value="F:DNA-binding transcription factor activity"/>
    <property type="evidence" value="ECO:0007669"/>
    <property type="project" value="TreeGrafter"/>
</dbReference>
<evidence type="ECO:0000256" key="3">
    <source>
        <dbReference type="ARBA" id="ARBA00023163"/>
    </source>
</evidence>
<reference evidence="4 5" key="1">
    <citation type="submission" date="2016-05" db="EMBL/GenBank/DDBJ databases">
        <title>Genome Sequence of Pseudomonas citronellolis Strain SJTE-3, an Estrogens and Persistent Organic Pollutants degradation strain.</title>
        <authorList>
            <person name="Liang R."/>
        </authorList>
    </citation>
    <scope>NUCLEOTIDE SEQUENCE [LARGE SCALE GENOMIC DNA]</scope>
    <source>
        <strain evidence="4 5">SJTE-3</strain>
    </source>
</reference>
<evidence type="ECO:0000256" key="2">
    <source>
        <dbReference type="ARBA" id="ARBA00023125"/>
    </source>
</evidence>
<dbReference type="InterPro" id="IPR036388">
    <property type="entry name" value="WH-like_DNA-bd_sf"/>
</dbReference>
<evidence type="ECO:0000256" key="1">
    <source>
        <dbReference type="ARBA" id="ARBA00023015"/>
    </source>
</evidence>
<evidence type="ECO:0000313" key="5">
    <source>
        <dbReference type="Proteomes" id="UP000077748"/>
    </source>
</evidence>
<dbReference type="InterPro" id="IPR005471">
    <property type="entry name" value="Tscrpt_reg_IclR_N"/>
</dbReference>
<dbReference type="PROSITE" id="PS51078">
    <property type="entry name" value="ICLR_ED"/>
    <property type="match status" value="1"/>
</dbReference>
<protein>
    <submittedName>
        <fullName evidence="4">IclR family transcriptional regulator</fullName>
    </submittedName>
</protein>
<dbReference type="PROSITE" id="PS51077">
    <property type="entry name" value="HTH_ICLR"/>
    <property type="match status" value="1"/>
</dbReference>
<dbReference type="GO" id="GO:0045892">
    <property type="term" value="P:negative regulation of DNA-templated transcription"/>
    <property type="evidence" value="ECO:0007669"/>
    <property type="project" value="TreeGrafter"/>
</dbReference>
<evidence type="ECO:0000313" key="4">
    <source>
        <dbReference type="EMBL" id="ANI16389.1"/>
    </source>
</evidence>
<dbReference type="Gene3D" id="1.10.10.10">
    <property type="entry name" value="Winged helix-like DNA-binding domain superfamily/Winged helix DNA-binding domain"/>
    <property type="match status" value="1"/>
</dbReference>
<dbReference type="EMBL" id="CP015878">
    <property type="protein sequence ID" value="ANI16389.1"/>
    <property type="molecule type" value="Genomic_DNA"/>
</dbReference>
<dbReference type="Pfam" id="PF09339">
    <property type="entry name" value="HTH_IclR"/>
    <property type="match status" value="1"/>
</dbReference>
<dbReference type="GO" id="GO:0003677">
    <property type="term" value="F:DNA binding"/>
    <property type="evidence" value="ECO:0007669"/>
    <property type="project" value="UniProtKB-KW"/>
</dbReference>
<dbReference type="PANTHER" id="PTHR30136">
    <property type="entry name" value="HELIX-TURN-HELIX TRANSCRIPTIONAL REGULATOR, ICLR FAMILY"/>
    <property type="match status" value="1"/>
</dbReference>
<dbReference type="PANTHER" id="PTHR30136:SF35">
    <property type="entry name" value="HTH-TYPE TRANSCRIPTIONAL REGULATOR RV1719"/>
    <property type="match status" value="1"/>
</dbReference>
<name>A0A1A9KFW5_9PSED</name>
<keyword evidence="2" id="KW-0238">DNA-binding</keyword>
<dbReference type="SMART" id="SM00346">
    <property type="entry name" value="HTH_ICLR"/>
    <property type="match status" value="1"/>
</dbReference>